<evidence type="ECO:0000256" key="1">
    <source>
        <dbReference type="ARBA" id="ARBA00022723"/>
    </source>
</evidence>
<sequence length="130" mass="14262">MGIEMKLSGKFLLLAGIVFIGGCIDQQPAQTTTPVVPAGDAKEFTIRETNFKLSPANITVNKGDTVRITVINDQGTHNLFIEGYDQRVRVVSSGTTQVMEFVADRTGIFNMWCEVPGHRDAGMEGQFIVR</sequence>
<dbReference type="EMBL" id="FZMP01000084">
    <property type="protein sequence ID" value="SNQ60308.1"/>
    <property type="molecule type" value="Genomic_DNA"/>
</dbReference>
<keyword evidence="1" id="KW-0479">Metal-binding</keyword>
<dbReference type="InterPro" id="IPR008972">
    <property type="entry name" value="Cupredoxin"/>
</dbReference>
<dbReference type="Gene3D" id="2.60.40.420">
    <property type="entry name" value="Cupredoxins - blue copper proteins"/>
    <property type="match status" value="1"/>
</dbReference>
<dbReference type="SUPFAM" id="SSF49503">
    <property type="entry name" value="Cupredoxins"/>
    <property type="match status" value="1"/>
</dbReference>
<protein>
    <recommendedName>
        <fullName evidence="2">EfeO-type cupredoxin-like domain-containing protein</fullName>
    </recommendedName>
</protein>
<name>A0A284VM33_9EURY</name>
<keyword evidence="4" id="KW-1185">Reference proteome</keyword>
<gene>
    <name evidence="3" type="ORF">MNV_1740053</name>
</gene>
<dbReference type="AlphaFoldDB" id="A0A284VM33"/>
<dbReference type="OrthoDB" id="8698at2157"/>
<dbReference type="PROSITE" id="PS51257">
    <property type="entry name" value="PROKAR_LIPOPROTEIN"/>
    <property type="match status" value="1"/>
</dbReference>
<evidence type="ECO:0000313" key="4">
    <source>
        <dbReference type="Proteomes" id="UP000218615"/>
    </source>
</evidence>
<dbReference type="Proteomes" id="UP000218615">
    <property type="component" value="Unassembled WGS sequence"/>
</dbReference>
<reference evidence="4" key="1">
    <citation type="submission" date="2017-06" db="EMBL/GenBank/DDBJ databases">
        <authorList>
            <person name="Cremers G."/>
        </authorList>
    </citation>
    <scope>NUCLEOTIDE SEQUENCE [LARGE SCALE GENOMIC DNA]</scope>
</reference>
<evidence type="ECO:0000259" key="2">
    <source>
        <dbReference type="Pfam" id="PF13473"/>
    </source>
</evidence>
<proteinExistence type="predicted"/>
<organism evidence="3 4">
    <name type="scientific">Candidatus Methanoperedens nitratireducens</name>
    <dbReference type="NCBI Taxonomy" id="1392998"/>
    <lineage>
        <taxon>Archaea</taxon>
        <taxon>Methanobacteriati</taxon>
        <taxon>Methanobacteriota</taxon>
        <taxon>Stenosarchaea group</taxon>
        <taxon>Methanomicrobia</taxon>
        <taxon>Methanosarcinales</taxon>
        <taxon>ANME-2 cluster</taxon>
        <taxon>Candidatus Methanoperedentaceae</taxon>
        <taxon>Candidatus Methanoperedens</taxon>
    </lineage>
</organism>
<feature type="domain" description="EfeO-type cupredoxin-like" evidence="2">
    <location>
        <begin position="33"/>
        <end position="129"/>
    </location>
</feature>
<dbReference type="InterPro" id="IPR028096">
    <property type="entry name" value="EfeO_Cupredoxin"/>
</dbReference>
<accession>A0A284VM33</accession>
<dbReference type="GO" id="GO:0046872">
    <property type="term" value="F:metal ion binding"/>
    <property type="evidence" value="ECO:0007669"/>
    <property type="project" value="UniProtKB-KW"/>
</dbReference>
<dbReference type="Pfam" id="PF13473">
    <property type="entry name" value="Cupredoxin_1"/>
    <property type="match status" value="1"/>
</dbReference>
<evidence type="ECO:0000313" key="3">
    <source>
        <dbReference type="EMBL" id="SNQ60308.1"/>
    </source>
</evidence>
<dbReference type="InterPro" id="IPR033138">
    <property type="entry name" value="Cu_oxidase_CS"/>
</dbReference>
<dbReference type="RefSeq" id="WP_096204612.1">
    <property type="nucleotide sequence ID" value="NZ_FZMP01000084.1"/>
</dbReference>
<dbReference type="PROSITE" id="PS00079">
    <property type="entry name" value="MULTICOPPER_OXIDASE1"/>
    <property type="match status" value="1"/>
</dbReference>